<keyword evidence="3" id="KW-0813">Transport</keyword>
<keyword evidence="4" id="KW-0653">Protein transport</keyword>
<dbReference type="Proteomes" id="UP000233837">
    <property type="component" value="Unassembled WGS sequence"/>
</dbReference>
<evidence type="ECO:0000256" key="6">
    <source>
        <dbReference type="SAM" id="MobiDB-lite"/>
    </source>
</evidence>
<evidence type="ECO:0000259" key="7">
    <source>
        <dbReference type="PROSITE" id="PS50179"/>
    </source>
</evidence>
<protein>
    <recommendedName>
        <fullName evidence="11">TOM1-like protein 2</fullName>
    </recommendedName>
</protein>
<dbReference type="Pfam" id="PF00790">
    <property type="entry name" value="VHS"/>
    <property type="match status" value="1"/>
</dbReference>
<evidence type="ECO:0000259" key="8">
    <source>
        <dbReference type="PROSITE" id="PS50909"/>
    </source>
</evidence>
<feature type="compositionally biased region" description="Low complexity" evidence="6">
    <location>
        <begin position="442"/>
        <end position="456"/>
    </location>
</feature>
<dbReference type="PROSITE" id="PS50909">
    <property type="entry name" value="GAT"/>
    <property type="match status" value="1"/>
</dbReference>
<feature type="domain" description="VHS" evidence="7">
    <location>
        <begin position="84"/>
        <end position="207"/>
    </location>
</feature>
<dbReference type="InterPro" id="IPR044836">
    <property type="entry name" value="TOL_plant"/>
</dbReference>
<dbReference type="Gene3D" id="1.25.40.90">
    <property type="match status" value="1"/>
</dbReference>
<dbReference type="CDD" id="cd14231">
    <property type="entry name" value="GAT_GGA-like_plant"/>
    <property type="match status" value="1"/>
</dbReference>
<feature type="domain" description="GAT" evidence="8">
    <location>
        <begin position="287"/>
        <end position="375"/>
    </location>
</feature>
<keyword evidence="10" id="KW-1185">Reference proteome</keyword>
<dbReference type="GO" id="GO:0005737">
    <property type="term" value="C:cytoplasm"/>
    <property type="evidence" value="ECO:0007669"/>
    <property type="project" value="UniProtKB-ARBA"/>
</dbReference>
<dbReference type="CDD" id="cd03561">
    <property type="entry name" value="VHS"/>
    <property type="match status" value="1"/>
</dbReference>
<dbReference type="SMART" id="SM00288">
    <property type="entry name" value="VHS"/>
    <property type="match status" value="1"/>
</dbReference>
<comment type="similarity">
    <text evidence="2">Belongs to the TOM1 family.</text>
</comment>
<evidence type="ECO:0000313" key="10">
    <source>
        <dbReference type="Proteomes" id="UP000233837"/>
    </source>
</evidence>
<comment type="subcellular location">
    <subcellularLocation>
        <location evidence="1">Membrane</location>
        <topology evidence="1">Peripheral membrane protein</topology>
    </subcellularLocation>
</comment>
<evidence type="ECO:0008006" key="11">
    <source>
        <dbReference type="Google" id="ProtNLM"/>
    </source>
</evidence>
<feature type="compositionally biased region" description="Basic and acidic residues" evidence="6">
    <location>
        <begin position="417"/>
        <end position="430"/>
    </location>
</feature>
<accession>A0A2I0VFM1</accession>
<dbReference type="InterPro" id="IPR038425">
    <property type="entry name" value="GAT_sf"/>
</dbReference>
<reference evidence="9 10" key="1">
    <citation type="journal article" date="2016" name="Sci. Rep.">
        <title>The Dendrobium catenatum Lindl. genome sequence provides insights into polysaccharide synthase, floral development and adaptive evolution.</title>
        <authorList>
            <person name="Zhang G.Q."/>
            <person name="Xu Q."/>
            <person name="Bian C."/>
            <person name="Tsai W.C."/>
            <person name="Yeh C.M."/>
            <person name="Liu K.W."/>
            <person name="Yoshida K."/>
            <person name="Zhang L.S."/>
            <person name="Chang S.B."/>
            <person name="Chen F."/>
            <person name="Shi Y."/>
            <person name="Su Y.Y."/>
            <person name="Zhang Y.Q."/>
            <person name="Chen L.J."/>
            <person name="Yin Y."/>
            <person name="Lin M."/>
            <person name="Huang H."/>
            <person name="Deng H."/>
            <person name="Wang Z.W."/>
            <person name="Zhu S.L."/>
            <person name="Zhao X."/>
            <person name="Deng C."/>
            <person name="Niu S.C."/>
            <person name="Huang J."/>
            <person name="Wang M."/>
            <person name="Liu G.H."/>
            <person name="Yang H.J."/>
            <person name="Xiao X.J."/>
            <person name="Hsiao Y.Y."/>
            <person name="Wu W.L."/>
            <person name="Chen Y.Y."/>
            <person name="Mitsuda N."/>
            <person name="Ohme-Takagi M."/>
            <person name="Luo Y.B."/>
            <person name="Van de Peer Y."/>
            <person name="Liu Z.J."/>
        </authorList>
    </citation>
    <scope>NUCLEOTIDE SEQUENCE [LARGE SCALE GENOMIC DNA]</scope>
    <source>
        <tissue evidence="9">The whole plant</tissue>
    </source>
</reference>
<dbReference type="GO" id="GO:0043328">
    <property type="term" value="P:protein transport to vacuole involved in ubiquitin-dependent protein catabolic process via the multivesicular body sorting pathway"/>
    <property type="evidence" value="ECO:0007669"/>
    <property type="project" value="InterPro"/>
</dbReference>
<feature type="region of interest" description="Disordered" evidence="6">
    <location>
        <begin position="485"/>
        <end position="528"/>
    </location>
</feature>
<dbReference type="PANTHER" id="PTHR45898">
    <property type="entry name" value="TOM1-LIKE PROTEIN"/>
    <property type="match status" value="1"/>
</dbReference>
<dbReference type="InterPro" id="IPR002014">
    <property type="entry name" value="VHS_dom"/>
</dbReference>
<evidence type="ECO:0000256" key="4">
    <source>
        <dbReference type="ARBA" id="ARBA00022927"/>
    </source>
</evidence>
<evidence type="ECO:0000256" key="1">
    <source>
        <dbReference type="ARBA" id="ARBA00004170"/>
    </source>
</evidence>
<evidence type="ECO:0000313" key="9">
    <source>
        <dbReference type="EMBL" id="PKU62210.1"/>
    </source>
</evidence>
<feature type="compositionally biased region" description="Polar residues" evidence="6">
    <location>
        <begin position="664"/>
        <end position="673"/>
    </location>
</feature>
<dbReference type="GO" id="GO:0035091">
    <property type="term" value="F:phosphatidylinositol binding"/>
    <property type="evidence" value="ECO:0007669"/>
    <property type="project" value="InterPro"/>
</dbReference>
<dbReference type="InterPro" id="IPR004152">
    <property type="entry name" value="GAT_dom"/>
</dbReference>
<dbReference type="Gene3D" id="1.20.58.160">
    <property type="match status" value="1"/>
</dbReference>
<proteinExistence type="inferred from homology"/>
<feature type="compositionally biased region" description="Low complexity" evidence="6">
    <location>
        <begin position="512"/>
        <end position="523"/>
    </location>
</feature>
<organism evidence="9 10">
    <name type="scientific">Dendrobium catenatum</name>
    <dbReference type="NCBI Taxonomy" id="906689"/>
    <lineage>
        <taxon>Eukaryota</taxon>
        <taxon>Viridiplantae</taxon>
        <taxon>Streptophyta</taxon>
        <taxon>Embryophyta</taxon>
        <taxon>Tracheophyta</taxon>
        <taxon>Spermatophyta</taxon>
        <taxon>Magnoliopsida</taxon>
        <taxon>Liliopsida</taxon>
        <taxon>Asparagales</taxon>
        <taxon>Orchidaceae</taxon>
        <taxon>Epidendroideae</taxon>
        <taxon>Malaxideae</taxon>
        <taxon>Dendrobiinae</taxon>
        <taxon>Dendrobium</taxon>
    </lineage>
</organism>
<dbReference type="STRING" id="906689.A0A2I0VFM1"/>
<keyword evidence="5" id="KW-0472">Membrane</keyword>
<dbReference type="PANTHER" id="PTHR45898:SF2">
    <property type="entry name" value="TOM1-LIKE PROTEIN 6"/>
    <property type="match status" value="1"/>
</dbReference>
<dbReference type="AlphaFoldDB" id="A0A2I0VFM1"/>
<evidence type="ECO:0000256" key="2">
    <source>
        <dbReference type="ARBA" id="ARBA00007708"/>
    </source>
</evidence>
<dbReference type="SUPFAM" id="SSF48464">
    <property type="entry name" value="ENTH/VHS domain"/>
    <property type="match status" value="1"/>
</dbReference>
<gene>
    <name evidence="9" type="ORF">MA16_Dca011503</name>
</gene>
<dbReference type="EMBL" id="KZ503686">
    <property type="protein sequence ID" value="PKU62210.1"/>
    <property type="molecule type" value="Genomic_DNA"/>
</dbReference>
<feature type="region of interest" description="Disordered" evidence="6">
    <location>
        <begin position="657"/>
        <end position="680"/>
    </location>
</feature>
<dbReference type="SUPFAM" id="SSF89009">
    <property type="entry name" value="GAT-like domain"/>
    <property type="match status" value="1"/>
</dbReference>
<evidence type="ECO:0000256" key="3">
    <source>
        <dbReference type="ARBA" id="ARBA00022448"/>
    </source>
</evidence>
<feature type="compositionally biased region" description="Polar residues" evidence="6">
    <location>
        <begin position="502"/>
        <end position="511"/>
    </location>
</feature>
<name>A0A2I0VFM1_9ASPA</name>
<dbReference type="PROSITE" id="PS50179">
    <property type="entry name" value="VHS"/>
    <property type="match status" value="1"/>
</dbReference>
<feature type="region of interest" description="Disordered" evidence="6">
    <location>
        <begin position="695"/>
        <end position="723"/>
    </location>
</feature>
<dbReference type="InterPro" id="IPR008942">
    <property type="entry name" value="ENTH_VHS"/>
</dbReference>
<sequence>MRGPHRHQHRLSVVAWPVASLPLVETRFAEPQMANRRTARDFLLAGRLELEKLIVCPNYISGGANMVPSLMSTPSSATVRVEKATSHLLMIPDWTMNMDICDAINTDPLQAKDIVKAVKKRLQNKNPRVQFLALMLLETMIKNCGDFVHFQVVDREILQEMVKIVRKTADIQVRDKILILLESWQEAFGGAGGKYPQYYYAYAELKENWELLLQAVMERSISGEYGLHEGNNKVLASVEVDRTSGIRFPERQKDAALIYTPATQAYHPQVGYGMPSNSVERLDDAIENGNLSLSDLKNIRSVMELFIDMLQAVNPEDRTAVDDEVITDLASQCRVNQKKLMQLINSTENEELLGEALALFENLQTAFARHDAIASGSPLPPEIAQPFSRPSILPPSVPAIQHFDDKEVEEDDSTSLAHRDSKSKATDDHLVSPNHSDITTPTSTSGVSEASSSSTSNAIVLLDPSMPETTSKKEEDMIDLLSLVLSTDPPPQTPPAPLPQSNHNQNPFSTSPNLQQYPNNPQPITSNGNYASYDSYVAPWAQSVVSQSPASLPPNFPQQQVMPYPYNYQPPSWTPPGVSSNPFLSTASLQYPAIPPPIAPAASVPATSFQYPAPKSTTSPANSFQYPASQNSMALVPAAPVPSQDSKAIQKFTNSIGSREFHPNANNLKQAGSSMAPKPYVSPDKLFEGLLELRNPDGSLKSRNASTLWGSSGDGDSLTGGRK</sequence>
<evidence type="ECO:0000256" key="5">
    <source>
        <dbReference type="ARBA" id="ARBA00023136"/>
    </source>
</evidence>
<feature type="compositionally biased region" description="Low complexity" evidence="6">
    <location>
        <begin position="706"/>
        <end position="723"/>
    </location>
</feature>
<reference evidence="9 10" key="2">
    <citation type="journal article" date="2017" name="Nature">
        <title>The Apostasia genome and the evolution of orchids.</title>
        <authorList>
            <person name="Zhang G.Q."/>
            <person name="Liu K.W."/>
            <person name="Li Z."/>
            <person name="Lohaus R."/>
            <person name="Hsiao Y.Y."/>
            <person name="Niu S.C."/>
            <person name="Wang J.Y."/>
            <person name="Lin Y.C."/>
            <person name="Xu Q."/>
            <person name="Chen L.J."/>
            <person name="Yoshida K."/>
            <person name="Fujiwara S."/>
            <person name="Wang Z.W."/>
            <person name="Zhang Y.Q."/>
            <person name="Mitsuda N."/>
            <person name="Wang M."/>
            <person name="Liu G.H."/>
            <person name="Pecoraro L."/>
            <person name="Huang H.X."/>
            <person name="Xiao X.J."/>
            <person name="Lin M."/>
            <person name="Wu X.Y."/>
            <person name="Wu W.L."/>
            <person name="Chen Y.Y."/>
            <person name="Chang S.B."/>
            <person name="Sakamoto S."/>
            <person name="Ohme-Takagi M."/>
            <person name="Yagi M."/>
            <person name="Zeng S.J."/>
            <person name="Shen C.Y."/>
            <person name="Yeh C.M."/>
            <person name="Luo Y.B."/>
            <person name="Tsai W.C."/>
            <person name="Van de Peer Y."/>
            <person name="Liu Z.J."/>
        </authorList>
    </citation>
    <scope>NUCLEOTIDE SEQUENCE [LARGE SCALE GENOMIC DNA]</scope>
    <source>
        <tissue evidence="9">The whole plant</tissue>
    </source>
</reference>
<feature type="compositionally biased region" description="Pro residues" evidence="6">
    <location>
        <begin position="488"/>
        <end position="498"/>
    </location>
</feature>
<dbReference type="Pfam" id="PF03127">
    <property type="entry name" value="GAT"/>
    <property type="match status" value="1"/>
</dbReference>
<dbReference type="GO" id="GO:0016020">
    <property type="term" value="C:membrane"/>
    <property type="evidence" value="ECO:0007669"/>
    <property type="project" value="UniProtKB-SubCell"/>
</dbReference>
<feature type="region of interest" description="Disordered" evidence="6">
    <location>
        <begin position="378"/>
        <end position="462"/>
    </location>
</feature>
<dbReference type="GO" id="GO:0043130">
    <property type="term" value="F:ubiquitin binding"/>
    <property type="evidence" value="ECO:0007669"/>
    <property type="project" value="InterPro"/>
</dbReference>